<keyword evidence="4" id="KW-1185">Reference proteome</keyword>
<keyword evidence="1" id="KW-0472">Membrane</keyword>
<evidence type="ECO:0000259" key="2">
    <source>
        <dbReference type="SMART" id="SM00407"/>
    </source>
</evidence>
<dbReference type="Gene3D" id="2.60.40.10">
    <property type="entry name" value="Immunoglobulins"/>
    <property type="match status" value="1"/>
</dbReference>
<dbReference type="EMBL" id="AFYH01118915">
    <property type="status" value="NOT_ANNOTATED_CDS"/>
    <property type="molecule type" value="Genomic_DNA"/>
</dbReference>
<evidence type="ECO:0000313" key="3">
    <source>
        <dbReference type="Ensembl" id="ENSLACP00000023011.1"/>
    </source>
</evidence>
<dbReference type="Pfam" id="PF07654">
    <property type="entry name" value="C1-set"/>
    <property type="match status" value="1"/>
</dbReference>
<dbReference type="GeneTree" id="ENSGT00960000186967"/>
<keyword evidence="1" id="KW-1133">Transmembrane helix</keyword>
<dbReference type="SUPFAM" id="SSF48726">
    <property type="entry name" value="Immunoglobulin"/>
    <property type="match status" value="1"/>
</dbReference>
<sequence length="170" mass="18660">CTEINCCVTFGGGAEKFIFGSGTQLLVEPNIPDSPPSVYLLKSKKEDKERKVVCLITDFSPAKVNASLNKNNVSQKASIIASDRSYGIVSFLNRSPGEKVTCIAEYNSEPTKGSLSDKDEGPDEQCLTADVHFQTDEKMNFLSLTVLGLRIIFLKSILFNLLMTVRITLC</sequence>
<dbReference type="OMA" id="CTEINCC"/>
<feature type="domain" description="Immunoglobulin C1-set" evidence="2">
    <location>
        <begin position="49"/>
        <end position="112"/>
    </location>
</feature>
<dbReference type="SMART" id="SM00407">
    <property type="entry name" value="IGc1"/>
    <property type="match status" value="1"/>
</dbReference>
<name>M3XJV5_LATCH</name>
<protein>
    <recommendedName>
        <fullName evidence="2">Immunoglobulin C1-set domain-containing protein</fullName>
    </recommendedName>
</protein>
<reference evidence="3" key="3">
    <citation type="submission" date="2025-09" db="UniProtKB">
        <authorList>
            <consortium name="Ensembl"/>
        </authorList>
    </citation>
    <scope>IDENTIFICATION</scope>
</reference>
<feature type="transmembrane region" description="Helical" evidence="1">
    <location>
        <begin position="141"/>
        <end position="162"/>
    </location>
</feature>
<evidence type="ECO:0000313" key="4">
    <source>
        <dbReference type="Proteomes" id="UP000008672"/>
    </source>
</evidence>
<keyword evidence="1" id="KW-0812">Transmembrane</keyword>
<reference evidence="3" key="2">
    <citation type="submission" date="2025-08" db="UniProtKB">
        <authorList>
            <consortium name="Ensembl"/>
        </authorList>
    </citation>
    <scope>IDENTIFICATION</scope>
</reference>
<proteinExistence type="predicted"/>
<dbReference type="InterPro" id="IPR036179">
    <property type="entry name" value="Ig-like_dom_sf"/>
</dbReference>
<dbReference type="Ensembl" id="ENSLACT00000025262.1">
    <property type="protein sequence ID" value="ENSLACP00000023011.1"/>
    <property type="gene ID" value="ENSLACG00000022232.1"/>
</dbReference>
<dbReference type="Proteomes" id="UP000008672">
    <property type="component" value="Unassembled WGS sequence"/>
</dbReference>
<dbReference type="InParanoid" id="M3XJV5"/>
<dbReference type="FunCoup" id="M3XJV5">
    <property type="interactions" value="132"/>
</dbReference>
<dbReference type="InterPro" id="IPR013783">
    <property type="entry name" value="Ig-like_fold"/>
</dbReference>
<dbReference type="AlphaFoldDB" id="M3XJV5"/>
<reference evidence="4" key="1">
    <citation type="submission" date="2011-08" db="EMBL/GenBank/DDBJ databases">
        <title>The draft genome of Latimeria chalumnae.</title>
        <authorList>
            <person name="Di Palma F."/>
            <person name="Alfoldi J."/>
            <person name="Johnson J."/>
            <person name="Berlin A."/>
            <person name="Gnerre S."/>
            <person name="Jaffe D."/>
            <person name="MacCallum I."/>
            <person name="Young S."/>
            <person name="Walker B.J."/>
            <person name="Lander E."/>
            <person name="Lindblad-Toh K."/>
        </authorList>
    </citation>
    <scope>NUCLEOTIDE SEQUENCE [LARGE SCALE GENOMIC DNA]</scope>
    <source>
        <strain evidence="4">Wild caught</strain>
    </source>
</reference>
<dbReference type="InterPro" id="IPR003597">
    <property type="entry name" value="Ig_C1-set"/>
</dbReference>
<dbReference type="HOGENOM" id="CLU_140737_0_0_1"/>
<organism evidence="3 4">
    <name type="scientific">Latimeria chalumnae</name>
    <name type="common">Coelacanth</name>
    <dbReference type="NCBI Taxonomy" id="7897"/>
    <lineage>
        <taxon>Eukaryota</taxon>
        <taxon>Metazoa</taxon>
        <taxon>Chordata</taxon>
        <taxon>Craniata</taxon>
        <taxon>Vertebrata</taxon>
        <taxon>Euteleostomi</taxon>
        <taxon>Coelacanthiformes</taxon>
        <taxon>Coelacanthidae</taxon>
        <taxon>Latimeria</taxon>
    </lineage>
</organism>
<dbReference type="eggNOG" id="ENOG502S9QH">
    <property type="taxonomic scope" value="Eukaryota"/>
</dbReference>
<accession>M3XJV5</accession>
<evidence type="ECO:0000256" key="1">
    <source>
        <dbReference type="SAM" id="Phobius"/>
    </source>
</evidence>